<dbReference type="PROSITE" id="PS50176">
    <property type="entry name" value="ARM_REPEAT"/>
    <property type="match status" value="1"/>
</dbReference>
<organism evidence="2 3">
    <name type="scientific">Candidula unifasciata</name>
    <dbReference type="NCBI Taxonomy" id="100452"/>
    <lineage>
        <taxon>Eukaryota</taxon>
        <taxon>Metazoa</taxon>
        <taxon>Spiralia</taxon>
        <taxon>Lophotrochozoa</taxon>
        <taxon>Mollusca</taxon>
        <taxon>Gastropoda</taxon>
        <taxon>Heterobranchia</taxon>
        <taxon>Euthyneura</taxon>
        <taxon>Panpulmonata</taxon>
        <taxon>Eupulmonata</taxon>
        <taxon>Stylommatophora</taxon>
        <taxon>Helicina</taxon>
        <taxon>Helicoidea</taxon>
        <taxon>Geomitridae</taxon>
        <taxon>Candidula</taxon>
    </lineage>
</organism>
<feature type="non-terminal residue" evidence="2">
    <location>
        <position position="1"/>
    </location>
</feature>
<keyword evidence="3" id="KW-1185">Reference proteome</keyword>
<dbReference type="AlphaFoldDB" id="A0A8S3ZF13"/>
<dbReference type="InterPro" id="IPR011989">
    <property type="entry name" value="ARM-like"/>
</dbReference>
<dbReference type="InterPro" id="IPR000225">
    <property type="entry name" value="Armadillo"/>
</dbReference>
<dbReference type="SUPFAM" id="SSF48371">
    <property type="entry name" value="ARM repeat"/>
    <property type="match status" value="1"/>
</dbReference>
<dbReference type="OrthoDB" id="2148946at2759"/>
<gene>
    <name evidence="2" type="ORF">CUNI_LOCUS12356</name>
</gene>
<evidence type="ECO:0000313" key="2">
    <source>
        <dbReference type="EMBL" id="CAG5126798.1"/>
    </source>
</evidence>
<proteinExistence type="predicted"/>
<dbReference type="Proteomes" id="UP000678393">
    <property type="component" value="Unassembled WGS sequence"/>
</dbReference>
<protein>
    <submittedName>
        <fullName evidence="2">Uncharacterized protein</fullName>
    </submittedName>
</protein>
<dbReference type="EMBL" id="CAJHNH020002457">
    <property type="protein sequence ID" value="CAG5126798.1"/>
    <property type="molecule type" value="Genomic_DNA"/>
</dbReference>
<evidence type="ECO:0000313" key="3">
    <source>
        <dbReference type="Proteomes" id="UP000678393"/>
    </source>
</evidence>
<dbReference type="PANTHER" id="PTHR46270:SF2">
    <property type="entry name" value="TIR DOMAIN-CONTAINING PROTEIN"/>
    <property type="match status" value="1"/>
</dbReference>
<comment type="caution">
    <text evidence="2">The sequence shown here is derived from an EMBL/GenBank/DDBJ whole genome shotgun (WGS) entry which is preliminary data.</text>
</comment>
<accession>A0A8S3ZF13</accession>
<feature type="repeat" description="ARM" evidence="1">
    <location>
        <begin position="253"/>
        <end position="295"/>
    </location>
</feature>
<sequence>MSLMSSIPFRHLDQEGAPFTKEFRQSILKLAKSYYFFKIGEVPYSFVFEYRSDVGLALNTSGSVRIMCDVLSDGLKRMDFIDHGCKMVNEYWFPMKNILLTLLNFTDLSEGVRVSVTNHPDVLTLLVQLLNEWQNEHLKQGLSEDQNKLIKWTISIFHNCAGTDENIARLRDLEVIQNIRLSSISVLALLVNEEEAELLSTHVSIFQFMIKKLSKALKKEDHKDLGWSAAELTTAIGKLARNDANKKVLVDEGCLPLLVELLKAGEEREIKEALCCIWALSFDKENKNKMVNEPGLVTAVYKKYLTSNGSSQHDCQGILWSLRDELLTSLEYKSIGHVMISYQWANQEVIKKI</sequence>
<dbReference type="InterPro" id="IPR016024">
    <property type="entry name" value="ARM-type_fold"/>
</dbReference>
<name>A0A8S3ZF13_9EUPU</name>
<reference evidence="2" key="1">
    <citation type="submission" date="2021-04" db="EMBL/GenBank/DDBJ databases">
        <authorList>
            <consortium name="Molecular Ecology Group"/>
        </authorList>
    </citation>
    <scope>NUCLEOTIDE SEQUENCE</scope>
</reference>
<dbReference type="SMART" id="SM00185">
    <property type="entry name" value="ARM"/>
    <property type="match status" value="1"/>
</dbReference>
<dbReference type="PANTHER" id="PTHR46270">
    <property type="entry name" value="ARMADILLO-TYPE FOLD-RELATED"/>
    <property type="match status" value="1"/>
</dbReference>
<dbReference type="Pfam" id="PF00514">
    <property type="entry name" value="Arm"/>
    <property type="match status" value="1"/>
</dbReference>
<evidence type="ECO:0000256" key="1">
    <source>
        <dbReference type="PROSITE-ProRule" id="PRU00259"/>
    </source>
</evidence>
<dbReference type="Gene3D" id="1.25.10.10">
    <property type="entry name" value="Leucine-rich Repeat Variant"/>
    <property type="match status" value="1"/>
</dbReference>